<organism evidence="4 5">
    <name type="scientific">Oryzias melastigma</name>
    <name type="common">Marine medaka</name>
    <dbReference type="NCBI Taxonomy" id="30732"/>
    <lineage>
        <taxon>Eukaryota</taxon>
        <taxon>Metazoa</taxon>
        <taxon>Chordata</taxon>
        <taxon>Craniata</taxon>
        <taxon>Vertebrata</taxon>
        <taxon>Euteleostomi</taxon>
        <taxon>Actinopterygii</taxon>
        <taxon>Neopterygii</taxon>
        <taxon>Teleostei</taxon>
        <taxon>Neoteleostei</taxon>
        <taxon>Acanthomorphata</taxon>
        <taxon>Ovalentaria</taxon>
        <taxon>Atherinomorphae</taxon>
        <taxon>Beloniformes</taxon>
        <taxon>Adrianichthyidae</taxon>
        <taxon>Oryziinae</taxon>
        <taxon>Oryzias</taxon>
    </lineage>
</organism>
<keyword evidence="5" id="KW-1185">Reference proteome</keyword>
<dbReference type="PROSITE" id="PS50088">
    <property type="entry name" value="ANK_REPEAT"/>
    <property type="match status" value="1"/>
</dbReference>
<dbReference type="Pfam" id="PF12796">
    <property type="entry name" value="Ank_2"/>
    <property type="match status" value="1"/>
</dbReference>
<dbReference type="InterPro" id="IPR002110">
    <property type="entry name" value="Ankyrin_rpt"/>
</dbReference>
<feature type="repeat" description="ANK" evidence="3">
    <location>
        <begin position="100"/>
        <end position="132"/>
    </location>
</feature>
<evidence type="ECO:0000256" key="3">
    <source>
        <dbReference type="PROSITE-ProRule" id="PRU00023"/>
    </source>
</evidence>
<reference evidence="4" key="1">
    <citation type="submission" date="2025-08" db="UniProtKB">
        <authorList>
            <consortium name="Ensembl"/>
        </authorList>
    </citation>
    <scope>IDENTIFICATION</scope>
</reference>
<evidence type="ECO:0000313" key="4">
    <source>
        <dbReference type="Ensembl" id="ENSOMEP00000004412.1"/>
    </source>
</evidence>
<evidence type="ECO:0000256" key="2">
    <source>
        <dbReference type="ARBA" id="ARBA00023043"/>
    </source>
</evidence>
<evidence type="ECO:0000313" key="5">
    <source>
        <dbReference type="Proteomes" id="UP000261560"/>
    </source>
</evidence>
<dbReference type="PANTHER" id="PTHR24198">
    <property type="entry name" value="ANKYRIN REPEAT AND PROTEIN KINASE DOMAIN-CONTAINING PROTEIN"/>
    <property type="match status" value="1"/>
</dbReference>
<dbReference type="GeneTree" id="ENSGT00940000175064"/>
<dbReference type="Ensembl" id="ENSOMET00000009209.1">
    <property type="protein sequence ID" value="ENSOMEP00000004412.1"/>
    <property type="gene ID" value="ENSOMEG00000005363.1"/>
</dbReference>
<dbReference type="SUPFAM" id="SSF48403">
    <property type="entry name" value="Ankyrin repeat"/>
    <property type="match status" value="1"/>
</dbReference>
<dbReference type="Proteomes" id="UP000261560">
    <property type="component" value="Unplaced"/>
</dbReference>
<protein>
    <submittedName>
        <fullName evidence="4">Uncharacterized protein</fullName>
    </submittedName>
</protein>
<dbReference type="SMART" id="SM00248">
    <property type="entry name" value="ANK"/>
    <property type="match status" value="2"/>
</dbReference>
<dbReference type="InterPro" id="IPR036770">
    <property type="entry name" value="Ankyrin_rpt-contain_sf"/>
</dbReference>
<dbReference type="AlphaFoldDB" id="A0A3B3BGT2"/>
<dbReference type="PaxDb" id="30732-ENSOMEP00000004412"/>
<dbReference type="STRING" id="30732.ENSOMEP00000004412"/>
<keyword evidence="2 3" id="KW-0040">ANK repeat</keyword>
<dbReference type="PROSITE" id="PS50297">
    <property type="entry name" value="ANK_REP_REGION"/>
    <property type="match status" value="1"/>
</dbReference>
<accession>A0A3B3BGT2</accession>
<proteinExistence type="predicted"/>
<evidence type="ECO:0000256" key="1">
    <source>
        <dbReference type="ARBA" id="ARBA00022737"/>
    </source>
</evidence>
<sequence>MGNYKSRPSQTCTDEWKKKVVEFYSVIEEKLEDDFQLPESQLPDLELAFSSDEAFQKVNVSYRTEKGLSLLHLCCVCGGSKAHLRTLMLKGLRPSRLSRNGFTALHLAAFKDNAQLVTALLHGGADVQQVGYGALTALHVATLAGHHEVRRPQLQNSLKNLSKCQNRPKSKHQFLNF</sequence>
<keyword evidence="1" id="KW-0677">Repeat</keyword>
<name>A0A3B3BGT2_ORYME</name>
<dbReference type="PANTHER" id="PTHR24198:SF185">
    <property type="entry name" value="ANKYRIN-3"/>
    <property type="match status" value="1"/>
</dbReference>
<dbReference type="OMA" id="IAGHHEH"/>
<dbReference type="Gene3D" id="1.25.40.20">
    <property type="entry name" value="Ankyrin repeat-containing domain"/>
    <property type="match status" value="1"/>
</dbReference>
<reference evidence="4" key="2">
    <citation type="submission" date="2025-09" db="UniProtKB">
        <authorList>
            <consortium name="Ensembl"/>
        </authorList>
    </citation>
    <scope>IDENTIFICATION</scope>
</reference>
<dbReference type="GO" id="GO:0005737">
    <property type="term" value="C:cytoplasm"/>
    <property type="evidence" value="ECO:0007669"/>
    <property type="project" value="TreeGrafter"/>
</dbReference>